<feature type="domain" description="4Fe-4S ferredoxin-type" evidence="8">
    <location>
        <begin position="3"/>
        <end position="22"/>
    </location>
</feature>
<evidence type="ECO:0000256" key="4">
    <source>
        <dbReference type="ARBA" id="ARBA00022737"/>
    </source>
</evidence>
<name>A0A7C6EDM2_UNCW3</name>
<dbReference type="InterPro" id="IPR050954">
    <property type="entry name" value="ET_IronSulfur_Cluster-Binding"/>
</dbReference>
<dbReference type="GO" id="GO:0051539">
    <property type="term" value="F:4 iron, 4 sulfur cluster binding"/>
    <property type="evidence" value="ECO:0007669"/>
    <property type="project" value="UniProtKB-KW"/>
</dbReference>
<evidence type="ECO:0000256" key="7">
    <source>
        <dbReference type="ARBA" id="ARBA00023014"/>
    </source>
</evidence>
<proteinExistence type="predicted"/>
<keyword evidence="7" id="KW-0411">Iron-sulfur</keyword>
<evidence type="ECO:0000256" key="6">
    <source>
        <dbReference type="ARBA" id="ARBA00023004"/>
    </source>
</evidence>
<dbReference type="InterPro" id="IPR017896">
    <property type="entry name" value="4Fe4S_Fe-S-bd"/>
</dbReference>
<protein>
    <submittedName>
        <fullName evidence="9">Ferredoxin</fullName>
    </submittedName>
</protein>
<keyword evidence="1" id="KW-0813">Transport</keyword>
<comment type="caution">
    <text evidence="9">The sequence shown here is derived from an EMBL/GenBank/DDBJ whole genome shotgun (WGS) entry which is preliminary data.</text>
</comment>
<keyword evidence="6" id="KW-0408">Iron</keyword>
<dbReference type="Pfam" id="PF12800">
    <property type="entry name" value="Fer4_4"/>
    <property type="match status" value="1"/>
</dbReference>
<dbReference type="PROSITE" id="PS00198">
    <property type="entry name" value="4FE4S_FER_1"/>
    <property type="match status" value="1"/>
</dbReference>
<feature type="domain" description="4Fe-4S ferredoxin-type" evidence="8">
    <location>
        <begin position="37"/>
        <end position="70"/>
    </location>
</feature>
<keyword evidence="3" id="KW-0479">Metal-binding</keyword>
<evidence type="ECO:0000256" key="5">
    <source>
        <dbReference type="ARBA" id="ARBA00022982"/>
    </source>
</evidence>
<dbReference type="Pfam" id="PF13247">
    <property type="entry name" value="Fer4_11"/>
    <property type="match status" value="1"/>
</dbReference>
<sequence>MAKRIVLDLDYCIGCRSCEAACRARFDGEARIRYGEISPTVFLPLACRHCYPDPLCAAACPFDVIKVDEKTGISIQSSFHCVGCKTCILACPFGVLDENLLRRITQKCNLCSDRKEGPRCVSSCATGALKFLDETEYEKKKVGVRFVSRSPFWRRV</sequence>
<organism evidence="9">
    <name type="scientific">candidate division WOR-3 bacterium</name>
    <dbReference type="NCBI Taxonomy" id="2052148"/>
    <lineage>
        <taxon>Bacteria</taxon>
        <taxon>Bacteria division WOR-3</taxon>
    </lineage>
</organism>
<keyword evidence="5" id="KW-0249">Electron transport</keyword>
<dbReference type="Gene3D" id="3.30.70.20">
    <property type="match status" value="2"/>
</dbReference>
<keyword evidence="4" id="KW-0677">Repeat</keyword>
<dbReference type="GO" id="GO:0046872">
    <property type="term" value="F:metal ion binding"/>
    <property type="evidence" value="ECO:0007669"/>
    <property type="project" value="UniProtKB-KW"/>
</dbReference>
<dbReference type="SUPFAM" id="SSF54862">
    <property type="entry name" value="4Fe-4S ferredoxins"/>
    <property type="match status" value="1"/>
</dbReference>
<dbReference type="EMBL" id="DTLI01000167">
    <property type="protein sequence ID" value="HHS52600.1"/>
    <property type="molecule type" value="Genomic_DNA"/>
</dbReference>
<evidence type="ECO:0000313" key="9">
    <source>
        <dbReference type="EMBL" id="HHS52600.1"/>
    </source>
</evidence>
<gene>
    <name evidence="9" type="ORF">ENW73_07030</name>
</gene>
<evidence type="ECO:0000259" key="8">
    <source>
        <dbReference type="PROSITE" id="PS51379"/>
    </source>
</evidence>
<evidence type="ECO:0000256" key="3">
    <source>
        <dbReference type="ARBA" id="ARBA00022723"/>
    </source>
</evidence>
<dbReference type="PROSITE" id="PS51379">
    <property type="entry name" value="4FE4S_FER_2"/>
    <property type="match status" value="3"/>
</dbReference>
<accession>A0A7C6EDM2</accession>
<evidence type="ECO:0000256" key="1">
    <source>
        <dbReference type="ARBA" id="ARBA00022448"/>
    </source>
</evidence>
<reference evidence="9" key="1">
    <citation type="journal article" date="2020" name="mSystems">
        <title>Genome- and Community-Level Interaction Insights into Carbon Utilization and Element Cycling Functions of Hydrothermarchaeota in Hydrothermal Sediment.</title>
        <authorList>
            <person name="Zhou Z."/>
            <person name="Liu Y."/>
            <person name="Xu W."/>
            <person name="Pan J."/>
            <person name="Luo Z.H."/>
            <person name="Li M."/>
        </authorList>
    </citation>
    <scope>NUCLEOTIDE SEQUENCE [LARGE SCALE GENOMIC DNA]</scope>
    <source>
        <strain evidence="9">SpSt-876</strain>
    </source>
</reference>
<dbReference type="PANTHER" id="PTHR43177:SF5">
    <property type="entry name" value="ANAEROBIC DIMETHYL SULFOXIDE REDUCTASE CHAIN B-RELATED"/>
    <property type="match status" value="1"/>
</dbReference>
<keyword evidence="2" id="KW-0004">4Fe-4S</keyword>
<evidence type="ECO:0000256" key="2">
    <source>
        <dbReference type="ARBA" id="ARBA00022485"/>
    </source>
</evidence>
<dbReference type="InterPro" id="IPR017900">
    <property type="entry name" value="4Fe4S_Fe_S_CS"/>
</dbReference>
<feature type="domain" description="4Fe-4S ferredoxin-type" evidence="8">
    <location>
        <begin position="71"/>
        <end position="101"/>
    </location>
</feature>
<dbReference type="AlphaFoldDB" id="A0A7C6EDM2"/>
<dbReference type="PANTHER" id="PTHR43177">
    <property type="entry name" value="PROTEIN NRFC"/>
    <property type="match status" value="1"/>
</dbReference>